<evidence type="ECO:0000256" key="2">
    <source>
        <dbReference type="SAM" id="Phobius"/>
    </source>
</evidence>
<sequence length="142" mass="15370">MLIKKHQMKLPMILNLILMFFYITVSLINNVESRKLDEITVPTTNGTDVKCAPSCGGYAPPPPPPPQNCPPPPSPPPPSPKKPPSQNCPPPPSPSSYIYITGPPGNLYPIDENFSGVNHRHHRSFAVILLSLAVAFLGVVSI</sequence>
<dbReference type="EMBL" id="OX451741">
    <property type="protein sequence ID" value="CAI8618491.1"/>
    <property type="molecule type" value="Genomic_DNA"/>
</dbReference>
<dbReference type="PANTHER" id="PTHR35094:SF1">
    <property type="entry name" value="PROTEIN, PUTATIVE-RELATED"/>
    <property type="match status" value="1"/>
</dbReference>
<evidence type="ECO:0000313" key="4">
    <source>
        <dbReference type="Proteomes" id="UP001157006"/>
    </source>
</evidence>
<keyword evidence="2" id="KW-1133">Transmembrane helix</keyword>
<evidence type="ECO:0000256" key="1">
    <source>
        <dbReference type="SAM" id="MobiDB-lite"/>
    </source>
</evidence>
<feature type="transmembrane region" description="Helical" evidence="2">
    <location>
        <begin position="12"/>
        <end position="31"/>
    </location>
</feature>
<dbReference type="Proteomes" id="UP001157006">
    <property type="component" value="Chromosome 6"/>
</dbReference>
<dbReference type="PANTHER" id="PTHR35094">
    <property type="entry name" value="LEUCINE-RICH REPEAT EXTENSIN-LIKE PROTEIN 2"/>
    <property type="match status" value="1"/>
</dbReference>
<proteinExistence type="predicted"/>
<accession>A0AAV1B7Q0</accession>
<keyword evidence="2" id="KW-0472">Membrane</keyword>
<evidence type="ECO:0008006" key="5">
    <source>
        <dbReference type="Google" id="ProtNLM"/>
    </source>
</evidence>
<name>A0AAV1B7Q0_VICFA</name>
<feature type="region of interest" description="Disordered" evidence="1">
    <location>
        <begin position="54"/>
        <end position="96"/>
    </location>
</feature>
<protein>
    <recommendedName>
        <fullName evidence="5">Transmembrane protein</fullName>
    </recommendedName>
</protein>
<reference evidence="3 4" key="1">
    <citation type="submission" date="2023-01" db="EMBL/GenBank/DDBJ databases">
        <authorList>
            <person name="Kreplak J."/>
        </authorList>
    </citation>
    <scope>NUCLEOTIDE SEQUENCE [LARGE SCALE GENOMIC DNA]</scope>
</reference>
<feature type="compositionally biased region" description="Pro residues" evidence="1">
    <location>
        <begin position="59"/>
        <end position="94"/>
    </location>
</feature>
<keyword evidence="2" id="KW-0812">Transmembrane</keyword>
<dbReference type="AlphaFoldDB" id="A0AAV1B7Q0"/>
<keyword evidence="4" id="KW-1185">Reference proteome</keyword>
<feature type="transmembrane region" description="Helical" evidence="2">
    <location>
        <begin position="122"/>
        <end position="140"/>
    </location>
</feature>
<gene>
    <name evidence="3" type="ORF">VFH_VI125600</name>
</gene>
<evidence type="ECO:0000313" key="3">
    <source>
        <dbReference type="EMBL" id="CAI8618491.1"/>
    </source>
</evidence>
<organism evidence="3 4">
    <name type="scientific">Vicia faba</name>
    <name type="common">Broad bean</name>
    <name type="synonym">Faba vulgaris</name>
    <dbReference type="NCBI Taxonomy" id="3906"/>
    <lineage>
        <taxon>Eukaryota</taxon>
        <taxon>Viridiplantae</taxon>
        <taxon>Streptophyta</taxon>
        <taxon>Embryophyta</taxon>
        <taxon>Tracheophyta</taxon>
        <taxon>Spermatophyta</taxon>
        <taxon>Magnoliopsida</taxon>
        <taxon>eudicotyledons</taxon>
        <taxon>Gunneridae</taxon>
        <taxon>Pentapetalae</taxon>
        <taxon>rosids</taxon>
        <taxon>fabids</taxon>
        <taxon>Fabales</taxon>
        <taxon>Fabaceae</taxon>
        <taxon>Papilionoideae</taxon>
        <taxon>50 kb inversion clade</taxon>
        <taxon>NPAAA clade</taxon>
        <taxon>Hologalegina</taxon>
        <taxon>IRL clade</taxon>
        <taxon>Fabeae</taxon>
        <taxon>Vicia</taxon>
    </lineage>
</organism>